<dbReference type="GeneID" id="5038970"/>
<protein>
    <submittedName>
        <fullName evidence="2">Uncharacterized protein</fullName>
    </submittedName>
</protein>
<dbReference type="KEGG" id="ptm:GSPATT00019483001"/>
<dbReference type="HOGENOM" id="CLU_1226862_0_0_1"/>
<feature type="transmembrane region" description="Helical" evidence="1">
    <location>
        <begin position="187"/>
        <end position="209"/>
    </location>
</feature>
<sequence>MKESLQQTSQIYLDQYQHVTRRTENLKFSLSSTKMSRLRIFMQRKQRIDKQYCQTLEHYQQAEQFKLTPLLVELLDMLDIMSKHCKRVTRNQQIKSKFSTQKDGQELLQLNIKQTDELHVDDQCATAEQPAHILQLKAFLIYSNKKNSTSQGSMGADCIKSPVVLQWCSLNLYYIDPQILRMHIIQLLLFLVCISLLVLFQFLRLKYLLQRDTRMNKQRQLNQWLQ</sequence>
<keyword evidence="1" id="KW-1133">Transmembrane helix</keyword>
<dbReference type="Proteomes" id="UP000000600">
    <property type="component" value="Unassembled WGS sequence"/>
</dbReference>
<evidence type="ECO:0000313" key="3">
    <source>
        <dbReference type="Proteomes" id="UP000000600"/>
    </source>
</evidence>
<keyword evidence="1" id="KW-0472">Membrane</keyword>
<evidence type="ECO:0000313" key="2">
    <source>
        <dbReference type="EMBL" id="CAK85779.1"/>
    </source>
</evidence>
<keyword evidence="1" id="KW-0812">Transmembrane</keyword>
<dbReference type="InParanoid" id="A0DRW2"/>
<name>A0DRW2_PARTE</name>
<dbReference type="AlphaFoldDB" id="A0DRW2"/>
<organism evidence="2 3">
    <name type="scientific">Paramecium tetraurelia</name>
    <dbReference type="NCBI Taxonomy" id="5888"/>
    <lineage>
        <taxon>Eukaryota</taxon>
        <taxon>Sar</taxon>
        <taxon>Alveolata</taxon>
        <taxon>Ciliophora</taxon>
        <taxon>Intramacronucleata</taxon>
        <taxon>Oligohymenophorea</taxon>
        <taxon>Peniculida</taxon>
        <taxon>Parameciidae</taxon>
        <taxon>Paramecium</taxon>
    </lineage>
</organism>
<accession>A0DRW2</accession>
<reference evidence="2 3" key="1">
    <citation type="journal article" date="2006" name="Nature">
        <title>Global trends of whole-genome duplications revealed by the ciliate Paramecium tetraurelia.</title>
        <authorList>
            <consortium name="Genoscope"/>
            <person name="Aury J.-M."/>
            <person name="Jaillon O."/>
            <person name="Duret L."/>
            <person name="Noel B."/>
            <person name="Jubin C."/>
            <person name="Porcel B.M."/>
            <person name="Segurens B."/>
            <person name="Daubin V."/>
            <person name="Anthouard V."/>
            <person name="Aiach N."/>
            <person name="Arnaiz O."/>
            <person name="Billaut A."/>
            <person name="Beisson J."/>
            <person name="Blanc I."/>
            <person name="Bouhouche K."/>
            <person name="Camara F."/>
            <person name="Duharcourt S."/>
            <person name="Guigo R."/>
            <person name="Gogendeau D."/>
            <person name="Katinka M."/>
            <person name="Keller A.-M."/>
            <person name="Kissmehl R."/>
            <person name="Klotz C."/>
            <person name="Koll F."/>
            <person name="Le Moue A."/>
            <person name="Lepere C."/>
            <person name="Malinsky S."/>
            <person name="Nowacki M."/>
            <person name="Nowak J.K."/>
            <person name="Plattner H."/>
            <person name="Poulain J."/>
            <person name="Ruiz F."/>
            <person name="Serrano V."/>
            <person name="Zagulski M."/>
            <person name="Dessen P."/>
            <person name="Betermier M."/>
            <person name="Weissenbach J."/>
            <person name="Scarpelli C."/>
            <person name="Schachter V."/>
            <person name="Sperling L."/>
            <person name="Meyer E."/>
            <person name="Cohen J."/>
            <person name="Wincker P."/>
        </authorList>
    </citation>
    <scope>NUCLEOTIDE SEQUENCE [LARGE SCALE GENOMIC DNA]</scope>
    <source>
        <strain evidence="2 3">Stock d4-2</strain>
    </source>
</reference>
<gene>
    <name evidence="2" type="ORF">GSPATT00019483001</name>
</gene>
<evidence type="ECO:0000256" key="1">
    <source>
        <dbReference type="SAM" id="Phobius"/>
    </source>
</evidence>
<proteinExistence type="predicted"/>
<dbReference type="RefSeq" id="XP_001453176.1">
    <property type="nucleotide sequence ID" value="XM_001453139.1"/>
</dbReference>
<keyword evidence="3" id="KW-1185">Reference proteome</keyword>
<dbReference type="EMBL" id="CT868552">
    <property type="protein sequence ID" value="CAK85779.1"/>
    <property type="molecule type" value="Genomic_DNA"/>
</dbReference>